<evidence type="ECO:0000256" key="3">
    <source>
        <dbReference type="SAM" id="Coils"/>
    </source>
</evidence>
<evidence type="ECO:0000313" key="7">
    <source>
        <dbReference type="EMBL" id="CAL4951209.1"/>
    </source>
</evidence>
<evidence type="ECO:0000259" key="4">
    <source>
        <dbReference type="Pfam" id="PF03468"/>
    </source>
</evidence>
<dbReference type="InterPro" id="IPR005381">
    <property type="entry name" value="Znf-XS_domain"/>
</dbReference>
<organism evidence="7 8">
    <name type="scientific">Urochloa decumbens</name>
    <dbReference type="NCBI Taxonomy" id="240449"/>
    <lineage>
        <taxon>Eukaryota</taxon>
        <taxon>Viridiplantae</taxon>
        <taxon>Streptophyta</taxon>
        <taxon>Embryophyta</taxon>
        <taxon>Tracheophyta</taxon>
        <taxon>Spermatophyta</taxon>
        <taxon>Magnoliopsida</taxon>
        <taxon>Liliopsida</taxon>
        <taxon>Poales</taxon>
        <taxon>Poaceae</taxon>
        <taxon>PACMAD clade</taxon>
        <taxon>Panicoideae</taxon>
        <taxon>Panicodae</taxon>
        <taxon>Paniceae</taxon>
        <taxon>Melinidinae</taxon>
        <taxon>Urochloa</taxon>
    </lineage>
</organism>
<keyword evidence="1 3" id="KW-0175">Coiled coil</keyword>
<keyword evidence="8" id="KW-1185">Reference proteome</keyword>
<dbReference type="Proteomes" id="UP001497457">
    <property type="component" value="Chromosome 17b"/>
</dbReference>
<dbReference type="Pfam" id="PF03469">
    <property type="entry name" value="XH"/>
    <property type="match status" value="1"/>
</dbReference>
<evidence type="ECO:0000259" key="6">
    <source>
        <dbReference type="Pfam" id="PF03470"/>
    </source>
</evidence>
<reference evidence="7 8" key="2">
    <citation type="submission" date="2024-10" db="EMBL/GenBank/DDBJ databases">
        <authorList>
            <person name="Ryan C."/>
        </authorList>
    </citation>
    <scope>NUCLEOTIDE SEQUENCE [LARGE SCALE GENOMIC DNA]</scope>
</reference>
<dbReference type="Gene3D" id="3.30.70.2890">
    <property type="entry name" value="XS domain"/>
    <property type="match status" value="1"/>
</dbReference>
<reference evidence="8" key="1">
    <citation type="submission" date="2024-06" db="EMBL/GenBank/DDBJ databases">
        <authorList>
            <person name="Ryan C."/>
        </authorList>
    </citation>
    <scope>NUCLEOTIDE SEQUENCE [LARGE SCALE GENOMIC DNA]</scope>
</reference>
<evidence type="ECO:0000259" key="5">
    <source>
        <dbReference type="Pfam" id="PF03469"/>
    </source>
</evidence>
<dbReference type="AlphaFoldDB" id="A0ABC8YZA4"/>
<dbReference type="InterPro" id="IPR038588">
    <property type="entry name" value="XS_domain_sf"/>
</dbReference>
<protein>
    <recommendedName>
        <fullName evidence="9">XH/XS domain-containing protein</fullName>
    </recommendedName>
</protein>
<dbReference type="InterPro" id="IPR045177">
    <property type="entry name" value="FDM1-5/IDN2"/>
</dbReference>
<feature type="coiled-coil region" evidence="3">
    <location>
        <begin position="254"/>
        <end position="342"/>
    </location>
</feature>
<evidence type="ECO:0000256" key="2">
    <source>
        <dbReference type="ARBA" id="ARBA00023158"/>
    </source>
</evidence>
<dbReference type="EMBL" id="OZ075127">
    <property type="protein sequence ID" value="CAL4951209.1"/>
    <property type="molecule type" value="Genomic_DNA"/>
</dbReference>
<evidence type="ECO:0000313" key="8">
    <source>
        <dbReference type="Proteomes" id="UP001497457"/>
    </source>
</evidence>
<evidence type="ECO:0008006" key="9">
    <source>
        <dbReference type="Google" id="ProtNLM"/>
    </source>
</evidence>
<feature type="coiled-coil region" evidence="3">
    <location>
        <begin position="385"/>
        <end position="461"/>
    </location>
</feature>
<dbReference type="GO" id="GO:0031047">
    <property type="term" value="P:regulatory ncRNA-mediated gene silencing"/>
    <property type="evidence" value="ECO:0007669"/>
    <property type="project" value="UniProtKB-KW"/>
</dbReference>
<sequence>MGSSSEDEYEISDSEIDEHEAEVYEKLKSGNIKVKHHEIYSCPFCRDKRKKDYSMNNLLQHATGVGSAANRQAKDKATHRALAKYLKDEPARSSEPQSQLTMLIEPRNLGNRDDQFVWPWMGVLVNVPTEWKNGRQVGESGNRLKEQLSNFCPQKVIPLWNYRGHTGNAVIEFGKDWSGFKNALAFENHFEAEGYGKRDWKLKKYRGSEMFGWVARADDHRCQGPIGDHLRKNGDLKTVGDLESEGTRKTDKLVANLASEIEVKNRHVQELESKCNETTASLDRMMEQKELLLQNYNEEIRKIQQIARSHSQKILDDNQKLRSELEFKMQELDLRAKQLDELASQSDYDRRNLQQEKETNQMKTKHLKMATMEQQKSDENVLKLVEEHKREKHAALEKILKLQQQLDAKQKLELEIQQLQGKLEVMKHMPGEEDSESKEKIKELSDELQDKYEEMEAMESLNQTLIVKERRSNDELQNARKELIAGFQELTAGRSNIGIKRMGELDPKSFGVAFRKRSSDKDAEVHSAMICSKWEGEIRNSNWQPFKVVLIDGKETEVLREEDENLRKLKEEHGEEIYALVTKALVEINEYNPSGRYPLPELWNYKEDRKATLKEAVQHVMKQWRTHKRKR</sequence>
<feature type="domain" description="Factor of DNA methylation 1-5/IDN2" evidence="5">
    <location>
        <begin position="500"/>
        <end position="630"/>
    </location>
</feature>
<dbReference type="InterPro" id="IPR005379">
    <property type="entry name" value="FDM1-5/IDN2_XH"/>
</dbReference>
<name>A0ABC8YZA4_9POAL</name>
<accession>A0ABC8YZA4</accession>
<keyword evidence="2" id="KW-0943">RNA-mediated gene silencing</keyword>
<evidence type="ECO:0000256" key="1">
    <source>
        <dbReference type="ARBA" id="ARBA00023054"/>
    </source>
</evidence>
<dbReference type="Pfam" id="PF03468">
    <property type="entry name" value="XS"/>
    <property type="match status" value="1"/>
</dbReference>
<gene>
    <name evidence="7" type="ORF">URODEC1_LOCUS38813</name>
</gene>
<dbReference type="CDD" id="cd12266">
    <property type="entry name" value="RRM_like_XS"/>
    <property type="match status" value="1"/>
</dbReference>
<feature type="domain" description="XS" evidence="4">
    <location>
        <begin position="113"/>
        <end position="221"/>
    </location>
</feature>
<dbReference type="Pfam" id="PF03470">
    <property type="entry name" value="zf-XS"/>
    <property type="match status" value="1"/>
</dbReference>
<dbReference type="PANTHER" id="PTHR21596:SF3">
    <property type="entry name" value="FACTOR OF DNA METHYLATION 1-RELATED"/>
    <property type="match status" value="1"/>
</dbReference>
<proteinExistence type="predicted"/>
<dbReference type="PANTHER" id="PTHR21596">
    <property type="entry name" value="RIBONUCLEASE P SUBUNIT P38"/>
    <property type="match status" value="1"/>
</dbReference>
<dbReference type="InterPro" id="IPR005380">
    <property type="entry name" value="XS_domain"/>
</dbReference>
<feature type="domain" description="Zinc finger-XS" evidence="6">
    <location>
        <begin position="42"/>
        <end position="83"/>
    </location>
</feature>